<reference evidence="4 5" key="1">
    <citation type="submission" date="2020-06" db="EMBL/GenBank/DDBJ databases">
        <authorList>
            <person name="Li R."/>
            <person name="Bekaert M."/>
        </authorList>
    </citation>
    <scope>NUCLEOTIDE SEQUENCE [LARGE SCALE GENOMIC DNA]</scope>
    <source>
        <strain evidence="5">wild</strain>
    </source>
</reference>
<dbReference type="PANTHER" id="PTHR10188:SF6">
    <property type="entry name" value="N(4)-(BETA-N-ACETYLGLUCOSAMINYL)-L-ASPARAGINASE"/>
    <property type="match status" value="1"/>
</dbReference>
<dbReference type="AlphaFoldDB" id="A0A6J8A1Y4"/>
<dbReference type="GO" id="GO:0005764">
    <property type="term" value="C:lysosome"/>
    <property type="evidence" value="ECO:0007669"/>
    <property type="project" value="TreeGrafter"/>
</dbReference>
<dbReference type="SUPFAM" id="SSF56235">
    <property type="entry name" value="N-terminal nucleophile aminohydrolases (Ntn hydrolases)"/>
    <property type="match status" value="1"/>
</dbReference>
<feature type="signal peptide" evidence="3">
    <location>
        <begin position="1"/>
        <end position="23"/>
    </location>
</feature>
<dbReference type="EMBL" id="CACVKT020000514">
    <property type="protein sequence ID" value="CAC5359609.1"/>
    <property type="molecule type" value="Genomic_DNA"/>
</dbReference>
<dbReference type="Pfam" id="PF01112">
    <property type="entry name" value="Asparaginase_2"/>
    <property type="match status" value="1"/>
</dbReference>
<organism evidence="4 5">
    <name type="scientific">Mytilus coruscus</name>
    <name type="common">Sea mussel</name>
    <dbReference type="NCBI Taxonomy" id="42192"/>
    <lineage>
        <taxon>Eukaryota</taxon>
        <taxon>Metazoa</taxon>
        <taxon>Spiralia</taxon>
        <taxon>Lophotrochozoa</taxon>
        <taxon>Mollusca</taxon>
        <taxon>Bivalvia</taxon>
        <taxon>Autobranchia</taxon>
        <taxon>Pteriomorphia</taxon>
        <taxon>Mytilida</taxon>
        <taxon>Mytiloidea</taxon>
        <taxon>Mytilidae</taxon>
        <taxon>Mytilinae</taxon>
        <taxon>Mytilus</taxon>
    </lineage>
</organism>
<evidence type="ECO:0000256" key="2">
    <source>
        <dbReference type="PIRSR" id="PIRSR600246-2"/>
    </source>
</evidence>
<feature type="chain" id="PRO_5026759582" evidence="3">
    <location>
        <begin position="24"/>
        <end position="459"/>
    </location>
</feature>
<dbReference type="InterPro" id="IPR000246">
    <property type="entry name" value="Peptidase_T2"/>
</dbReference>
<evidence type="ECO:0000313" key="5">
    <source>
        <dbReference type="Proteomes" id="UP000507470"/>
    </source>
</evidence>
<dbReference type="OrthoDB" id="188713at2759"/>
<feature type="binding site" evidence="2">
    <location>
        <begin position="269"/>
        <end position="272"/>
    </location>
    <ligand>
        <name>substrate</name>
    </ligand>
</feature>
<name>A0A6J8A1Y4_MYTCO</name>
<keyword evidence="3" id="KW-0732">Signal</keyword>
<dbReference type="InterPro" id="IPR029055">
    <property type="entry name" value="Ntn_hydrolases_N"/>
</dbReference>
<keyword evidence="4" id="KW-0378">Hydrolase</keyword>
<dbReference type="Gene3D" id="3.60.20.30">
    <property type="entry name" value="(Glycosyl)asparaginase"/>
    <property type="match status" value="2"/>
</dbReference>
<dbReference type="GO" id="GO:0003948">
    <property type="term" value="F:N4-(beta-N-acetylglucosaminyl)-L-asparaginase activity"/>
    <property type="evidence" value="ECO:0007669"/>
    <property type="project" value="UniProtKB-EC"/>
</dbReference>
<proteinExistence type="inferred from homology"/>
<gene>
    <name evidence="4" type="ORF">MCOR_2390</name>
</gene>
<evidence type="ECO:0000313" key="4">
    <source>
        <dbReference type="EMBL" id="CAC5359609.1"/>
    </source>
</evidence>
<accession>A0A6J8A1Y4</accession>
<sequence>MSAPCISDLLFAIFVFYPLSCSSQTGLLPVVINTWPFTNATSAAWNTLVNKKGSVYDALVDGCSVCEIERCDGSVGPGGSPDENGETTLDAMVMNGQTFDVGAVGCLRRIPTAIAVARAVMDYTEQTLLVGELATQFAVEMGFKETNLSSDSSVTMWKDWKAKNCQPNYRTNVTPDPTKNCGPYKPKSVLESLQQTENRGKKGIGRRNHDSIGMVVIDEHGNITAGTTTNGLNHKIPGYITDDLKRVGDSPIMGAGAYAMNGVGGAVATGDGDVMMRFLPSFLAVSQMEAGVPPGIITKLTIQMIAKYYPKFSGALIAIDSKGTYGELKHCIMSIYRYLAVNSMGMGVDPTTATQSVMARITNYYLNFVGAVVAVTHDGEYGRFLAVSQMEAGVPPGIITKLTIQMIAKYYPKFSGALIAIDSKGTYGAACYGFPVFHYSVINPVLKTVTLKSVECLVN</sequence>
<comment type="similarity">
    <text evidence="1">Belongs to the Ntn-hydrolase family.</text>
</comment>
<dbReference type="EC" id="3.5.1.26" evidence="4"/>
<evidence type="ECO:0000256" key="1">
    <source>
        <dbReference type="ARBA" id="ARBA00010872"/>
    </source>
</evidence>
<protein>
    <submittedName>
        <fullName evidence="4">AGA</fullName>
        <ecNumber evidence="4">3.5.1.26</ecNumber>
    </submittedName>
</protein>
<dbReference type="Proteomes" id="UP000507470">
    <property type="component" value="Unassembled WGS sequence"/>
</dbReference>
<dbReference type="CDD" id="cd04513">
    <property type="entry name" value="Glycosylasparaginase"/>
    <property type="match status" value="1"/>
</dbReference>
<feature type="binding site" evidence="2">
    <location>
        <begin position="246"/>
        <end position="249"/>
    </location>
    <ligand>
        <name>substrate</name>
    </ligand>
</feature>
<keyword evidence="5" id="KW-1185">Reference proteome</keyword>
<dbReference type="PANTHER" id="PTHR10188">
    <property type="entry name" value="L-ASPARAGINASE"/>
    <property type="match status" value="1"/>
</dbReference>
<evidence type="ECO:0000256" key="3">
    <source>
        <dbReference type="SAM" id="SignalP"/>
    </source>
</evidence>